<proteinExistence type="predicted"/>
<protein>
    <submittedName>
        <fullName evidence="1">Uncharacterized protein</fullName>
    </submittedName>
</protein>
<sequence length="126" mass="14662">MSIDQLQLQPATQQQASVYLPYIQGTKRNFLPLAISLYQKGVLEGHRKIEASEHVPFVASWNVATLPSDLTRCRIQFDGNADLSYELMMASFEFINFLIEVMDNYKRHRATDFSQPFYRKLLRIDD</sequence>
<dbReference type="OrthoDB" id="512629at2"/>
<comment type="caution">
    <text evidence="1">The sequence shown here is derived from an EMBL/GenBank/DDBJ whole genome shotgun (WGS) entry which is preliminary data.</text>
</comment>
<dbReference type="InterPro" id="IPR054652">
    <property type="entry name" value="T4P_EbsA-like"/>
</dbReference>
<evidence type="ECO:0000313" key="1">
    <source>
        <dbReference type="EMBL" id="GBG20646.1"/>
    </source>
</evidence>
<organism evidence="1 2">
    <name type="scientific">Nostoc commune NIES-4072</name>
    <dbReference type="NCBI Taxonomy" id="2005467"/>
    <lineage>
        <taxon>Bacteria</taxon>
        <taxon>Bacillati</taxon>
        <taxon>Cyanobacteriota</taxon>
        <taxon>Cyanophyceae</taxon>
        <taxon>Nostocales</taxon>
        <taxon>Nostocaceae</taxon>
        <taxon>Nostoc</taxon>
    </lineage>
</organism>
<dbReference type="AlphaFoldDB" id="A0A2R5FPF5"/>
<evidence type="ECO:0000313" key="2">
    <source>
        <dbReference type="Proteomes" id="UP000245124"/>
    </source>
</evidence>
<gene>
    <name evidence="1" type="ORF">NIES4072_43270</name>
</gene>
<name>A0A2R5FPF5_NOSCO</name>
<reference evidence="1 2" key="1">
    <citation type="submission" date="2017-06" db="EMBL/GenBank/DDBJ databases">
        <title>Genome sequencing of cyanobaciteial culture collection at National Institute for Environmental Studies (NIES).</title>
        <authorList>
            <person name="Hirose Y."/>
            <person name="Shimura Y."/>
            <person name="Fujisawa T."/>
            <person name="Nakamura Y."/>
            <person name="Kawachi M."/>
        </authorList>
    </citation>
    <scope>NUCLEOTIDE SEQUENCE [LARGE SCALE GENOMIC DNA]</scope>
    <source>
        <strain evidence="1 2">NIES-4072</strain>
    </source>
</reference>
<dbReference type="NCBIfam" id="NF045587">
    <property type="entry name" value="T4P_biogen_EbsA"/>
    <property type="match status" value="1"/>
</dbReference>
<accession>A0A2R5FPF5</accession>
<dbReference type="RefSeq" id="WP_109010645.1">
    <property type="nucleotide sequence ID" value="NZ_BDUD01000001.1"/>
</dbReference>
<keyword evidence="2" id="KW-1185">Reference proteome</keyword>
<dbReference type="EMBL" id="BDUD01000001">
    <property type="protein sequence ID" value="GBG20646.1"/>
    <property type="molecule type" value="Genomic_DNA"/>
</dbReference>
<dbReference type="Proteomes" id="UP000245124">
    <property type="component" value="Unassembled WGS sequence"/>
</dbReference>